<evidence type="ECO:0000313" key="19">
    <source>
        <dbReference type="Ensembl" id="ENSSFOP00015005644.2"/>
    </source>
</evidence>
<evidence type="ECO:0000256" key="14">
    <source>
        <dbReference type="ARBA" id="ARBA00023007"/>
    </source>
</evidence>
<keyword evidence="12" id="KW-0378">Hydrolase</keyword>
<keyword evidence="8" id="KW-0963">Cytoplasm</keyword>
<evidence type="ECO:0000256" key="13">
    <source>
        <dbReference type="ARBA" id="ARBA00022833"/>
    </source>
</evidence>
<evidence type="ECO:0000313" key="20">
    <source>
        <dbReference type="Proteomes" id="UP000694397"/>
    </source>
</evidence>
<dbReference type="OrthoDB" id="4966at2759"/>
<dbReference type="GO" id="GO:0046654">
    <property type="term" value="P:tetrahydrofolate biosynthetic process"/>
    <property type="evidence" value="ECO:0007669"/>
    <property type="project" value="InterPro"/>
</dbReference>
<evidence type="ECO:0000256" key="6">
    <source>
        <dbReference type="ARBA" id="ARBA00012715"/>
    </source>
</evidence>
<protein>
    <recommendedName>
        <fullName evidence="7">GTP cyclohydrolase 1</fullName>
        <ecNumber evidence="6">3.5.4.16</ecNumber>
    </recommendedName>
    <alternativeName>
        <fullName evidence="17">GTP cyclohydrolase I</fullName>
    </alternativeName>
</protein>
<comment type="pathway">
    <text evidence="4">Cofactor biosynthesis; 7,8-dihydroneopterin triphosphate biosynthesis; 7,8-dihydroneopterin triphosphate from GTP: step 1/1.</text>
</comment>
<dbReference type="UniPathway" id="UPA00848">
    <property type="reaction ID" value="UER00151"/>
</dbReference>
<evidence type="ECO:0000256" key="15">
    <source>
        <dbReference type="ARBA" id="ARBA00023134"/>
    </source>
</evidence>
<dbReference type="InterPro" id="IPR001474">
    <property type="entry name" value="GTP_CycHdrlase_I"/>
</dbReference>
<dbReference type="GO" id="GO:0005634">
    <property type="term" value="C:nucleus"/>
    <property type="evidence" value="ECO:0007669"/>
    <property type="project" value="UniProtKB-SubCell"/>
</dbReference>
<keyword evidence="10" id="KW-0479">Metal-binding</keyword>
<dbReference type="PANTHER" id="PTHR11109">
    <property type="entry name" value="GTP CYCLOHYDROLASE I"/>
    <property type="match status" value="1"/>
</dbReference>
<keyword evidence="16" id="KW-0539">Nucleus</keyword>
<evidence type="ECO:0000256" key="4">
    <source>
        <dbReference type="ARBA" id="ARBA00005080"/>
    </source>
</evidence>
<dbReference type="PROSITE" id="PS00859">
    <property type="entry name" value="GTP_CYCLOHYDROL_1_1"/>
    <property type="match status" value="1"/>
</dbReference>
<evidence type="ECO:0000256" key="17">
    <source>
        <dbReference type="ARBA" id="ARBA00030854"/>
    </source>
</evidence>
<reference evidence="19" key="3">
    <citation type="submission" date="2025-09" db="UniProtKB">
        <authorList>
            <consortium name="Ensembl"/>
        </authorList>
    </citation>
    <scope>IDENTIFICATION</scope>
</reference>
<evidence type="ECO:0000256" key="10">
    <source>
        <dbReference type="ARBA" id="ARBA00022723"/>
    </source>
</evidence>
<dbReference type="InterPro" id="IPR043133">
    <property type="entry name" value="GTP-CH-I_C/QueF"/>
</dbReference>
<comment type="subcellular location">
    <subcellularLocation>
        <location evidence="3">Cytoplasm</location>
    </subcellularLocation>
    <subcellularLocation>
        <location evidence="2">Nucleus</location>
    </subcellularLocation>
</comment>
<dbReference type="GO" id="GO:0005525">
    <property type="term" value="F:GTP binding"/>
    <property type="evidence" value="ECO:0007669"/>
    <property type="project" value="UniProtKB-KW"/>
</dbReference>
<evidence type="ECO:0000259" key="18">
    <source>
        <dbReference type="Pfam" id="PF01227"/>
    </source>
</evidence>
<dbReference type="GeneTree" id="ENSGT00390000013481"/>
<dbReference type="Gene3D" id="3.30.1130.10">
    <property type="match status" value="2"/>
</dbReference>
<evidence type="ECO:0000256" key="2">
    <source>
        <dbReference type="ARBA" id="ARBA00004123"/>
    </source>
</evidence>
<evidence type="ECO:0000256" key="9">
    <source>
        <dbReference type="ARBA" id="ARBA00022533"/>
    </source>
</evidence>
<reference evidence="19 20" key="1">
    <citation type="submission" date="2019-04" db="EMBL/GenBank/DDBJ databases">
        <authorList>
            <consortium name="Wellcome Sanger Institute Data Sharing"/>
        </authorList>
    </citation>
    <scope>NUCLEOTIDE SEQUENCE [LARGE SCALE GENOMIC DNA]</scope>
</reference>
<dbReference type="GO" id="GO:0006729">
    <property type="term" value="P:tetrahydrobiopterin biosynthetic process"/>
    <property type="evidence" value="ECO:0007669"/>
    <property type="project" value="UniProtKB-KW"/>
</dbReference>
<evidence type="ECO:0000256" key="1">
    <source>
        <dbReference type="ARBA" id="ARBA00001052"/>
    </source>
</evidence>
<proteinExistence type="inferred from homology"/>
<evidence type="ECO:0000256" key="7">
    <source>
        <dbReference type="ARBA" id="ARBA00017272"/>
    </source>
</evidence>
<evidence type="ECO:0000256" key="11">
    <source>
        <dbReference type="ARBA" id="ARBA00022741"/>
    </source>
</evidence>
<organism evidence="19 20">
    <name type="scientific">Scleropages formosus</name>
    <name type="common">Asian bonytongue</name>
    <name type="synonym">Osteoglossum formosum</name>
    <dbReference type="NCBI Taxonomy" id="113540"/>
    <lineage>
        <taxon>Eukaryota</taxon>
        <taxon>Metazoa</taxon>
        <taxon>Chordata</taxon>
        <taxon>Craniata</taxon>
        <taxon>Vertebrata</taxon>
        <taxon>Euteleostomi</taxon>
        <taxon>Actinopterygii</taxon>
        <taxon>Neopterygii</taxon>
        <taxon>Teleostei</taxon>
        <taxon>Osteoglossocephala</taxon>
        <taxon>Osteoglossomorpha</taxon>
        <taxon>Osteoglossiformes</taxon>
        <taxon>Osteoglossidae</taxon>
        <taxon>Scleropages</taxon>
    </lineage>
</organism>
<dbReference type="FunFam" id="3.30.1130.10:FF:000012">
    <property type="entry name" value="GTP cyclohydrolase 1"/>
    <property type="match status" value="1"/>
</dbReference>
<keyword evidence="9" id="KW-0021">Allosteric enzyme</keyword>
<comment type="similarity">
    <text evidence="5">Belongs to the GTP cyclohydrolase I family.</text>
</comment>
<dbReference type="AlphaFoldDB" id="A0A8C9UYF1"/>
<comment type="catalytic activity">
    <reaction evidence="1">
        <text>GTP + H2O = 7,8-dihydroneopterin 3'-triphosphate + formate + H(+)</text>
        <dbReference type="Rhea" id="RHEA:17473"/>
        <dbReference type="ChEBI" id="CHEBI:15377"/>
        <dbReference type="ChEBI" id="CHEBI:15378"/>
        <dbReference type="ChEBI" id="CHEBI:15740"/>
        <dbReference type="ChEBI" id="CHEBI:37565"/>
        <dbReference type="ChEBI" id="CHEBI:58462"/>
        <dbReference type="EC" id="3.5.4.16"/>
    </reaction>
</comment>
<evidence type="ECO:0000256" key="12">
    <source>
        <dbReference type="ARBA" id="ARBA00022801"/>
    </source>
</evidence>
<name>A0A8C9UYF1_SCLFO</name>
<dbReference type="InterPro" id="IPR020602">
    <property type="entry name" value="GTP_CycHdrlase_I_dom"/>
</dbReference>
<dbReference type="Ensembl" id="ENSSFOT00015005737.2">
    <property type="protein sequence ID" value="ENSSFOP00015005644.2"/>
    <property type="gene ID" value="ENSSFOG00015003672.2"/>
</dbReference>
<evidence type="ECO:0000256" key="8">
    <source>
        <dbReference type="ARBA" id="ARBA00022490"/>
    </source>
</evidence>
<evidence type="ECO:0000256" key="16">
    <source>
        <dbReference type="ARBA" id="ARBA00023242"/>
    </source>
</evidence>
<dbReference type="GO" id="GO:0003934">
    <property type="term" value="F:GTP cyclohydrolase I activity"/>
    <property type="evidence" value="ECO:0007669"/>
    <property type="project" value="UniProtKB-EC"/>
</dbReference>
<keyword evidence="11" id="KW-0547">Nucleotide-binding</keyword>
<keyword evidence="14" id="KW-0783">Tetrahydrobiopterin biosynthesis</keyword>
<dbReference type="Pfam" id="PF01227">
    <property type="entry name" value="GTP_cyclohydroI"/>
    <property type="match status" value="1"/>
</dbReference>
<dbReference type="GO" id="GO:0008270">
    <property type="term" value="F:zinc ion binding"/>
    <property type="evidence" value="ECO:0007669"/>
    <property type="project" value="TreeGrafter"/>
</dbReference>
<dbReference type="GO" id="GO:0005737">
    <property type="term" value="C:cytoplasm"/>
    <property type="evidence" value="ECO:0007669"/>
    <property type="project" value="UniProtKB-SubCell"/>
</dbReference>
<dbReference type="SUPFAM" id="SSF55620">
    <property type="entry name" value="Tetrahydrobiopterin biosynthesis enzymes-like"/>
    <property type="match status" value="1"/>
</dbReference>
<dbReference type="Proteomes" id="UP000694397">
    <property type="component" value="Chromosome 1"/>
</dbReference>
<evidence type="ECO:0000256" key="3">
    <source>
        <dbReference type="ARBA" id="ARBA00004496"/>
    </source>
</evidence>
<feature type="domain" description="GTP cyclohydrolase I" evidence="18">
    <location>
        <begin position="84"/>
        <end position="211"/>
    </location>
</feature>
<dbReference type="InterPro" id="IPR018234">
    <property type="entry name" value="GTP_CycHdrlase_I_CS"/>
</dbReference>
<keyword evidence="15" id="KW-0342">GTP-binding</keyword>
<accession>A0A8C9UYF1</accession>
<evidence type="ECO:0000256" key="5">
    <source>
        <dbReference type="ARBA" id="ARBA00008085"/>
    </source>
</evidence>
<keyword evidence="13" id="KW-0862">Zinc</keyword>
<dbReference type="EC" id="3.5.4.16" evidence="6"/>
<sequence>MPLFFSFSTYCLHTGRVAAREATHARDPPKLSRAAAAHRCACSSSGGWKLERSRSAEDDDVSLATLVSAYSILGGVGEGPHTYFATGYQENINDVISDAAFDKGHDEMVIIKDIDTFSLCEHHLVPFTAHIGYLPCKKVAHLRKKERLTNQIASAITEALQPAGVGVVIEAIHMSMVMRWVQKTNSKMVTSTMLGVFRDDPKMREEFLALMRSF</sequence>
<dbReference type="PANTHER" id="PTHR11109:SF11">
    <property type="entry name" value="GTP CYCLOHYDROLASE 1"/>
    <property type="match status" value="1"/>
</dbReference>
<keyword evidence="20" id="KW-1185">Reference proteome</keyword>
<reference evidence="19" key="2">
    <citation type="submission" date="2025-08" db="UniProtKB">
        <authorList>
            <consortium name="Ensembl"/>
        </authorList>
    </citation>
    <scope>IDENTIFICATION</scope>
</reference>